<keyword evidence="3" id="KW-0732">Signal</keyword>
<reference evidence="5 6" key="1">
    <citation type="submission" date="2015-01" db="EMBL/GenBank/DDBJ databases">
        <title>Genome Sequencing of Rickettsiales /home/snadendla/prok_pipe/test/illegal_ec_num.txt.</title>
        <authorList>
            <person name="Daugherty S.C."/>
            <person name="Su Q."/>
            <person name="Abolude K."/>
            <person name="Beier-Sexton M."/>
            <person name="Carlyon J.A."/>
            <person name="Carter R."/>
            <person name="Day N.P."/>
            <person name="Dumler S.J."/>
            <person name="Dyachenko V."/>
            <person name="Godinez A."/>
            <person name="Kurtti T.J."/>
            <person name="Lichay M."/>
            <person name="Mullins K.E."/>
            <person name="Ott S."/>
            <person name="Pappas-Brown V."/>
            <person name="Paris D.H."/>
            <person name="Patel P."/>
            <person name="Richards A.L."/>
            <person name="Sadzewicz L."/>
            <person name="Sears K."/>
            <person name="Seidman D."/>
            <person name="Sengamalay N."/>
            <person name="Stenos J."/>
            <person name="Tallon L.J."/>
            <person name="Vincent G."/>
            <person name="Fraser C.M."/>
            <person name="Munderloh U."/>
            <person name="Dunning-Hotopp J.C."/>
        </authorList>
    </citation>
    <scope>NUCLEOTIDE SEQUENCE [LARGE SCALE GENOMIC DNA]</scope>
    <source>
        <strain evidence="5 6">T170-B</strain>
    </source>
</reference>
<evidence type="ECO:0000256" key="3">
    <source>
        <dbReference type="SAM" id="SignalP"/>
    </source>
</evidence>
<dbReference type="InterPro" id="IPR002068">
    <property type="entry name" value="A-crystallin/Hsp20_dom"/>
</dbReference>
<dbReference type="Proteomes" id="UP000033736">
    <property type="component" value="Unassembled WGS sequence"/>
</dbReference>
<protein>
    <submittedName>
        <fullName evidence="5">Hsp20/alpha crystallin family protein</fullName>
    </submittedName>
</protein>
<dbReference type="EMBL" id="LAOQ01000020">
    <property type="protein sequence ID" value="KJW01957.1"/>
    <property type="molecule type" value="Genomic_DNA"/>
</dbReference>
<name>A0A0F3R788_9RICK</name>
<sequence>MLYNNIKLYLLTCITVILLANPTIADEDKKTSNNNHYTVYLRHPLDFIHSPFSAFDYYWNSVFDNRLSIYDSSSIKSKFITQDKQYILVLEVPGYDKNNIKLKVNNLKLFIEGNIDDTKVNTTTDHLNKKFNYVMSLYDDIDQKAISSQLKNGILTIILPRIELKDQNAKEIPIQ</sequence>
<organism evidence="5 6">
    <name type="scientific">Rickettsia argasii T170-B</name>
    <dbReference type="NCBI Taxonomy" id="1268837"/>
    <lineage>
        <taxon>Bacteria</taxon>
        <taxon>Pseudomonadati</taxon>
        <taxon>Pseudomonadota</taxon>
        <taxon>Alphaproteobacteria</taxon>
        <taxon>Rickettsiales</taxon>
        <taxon>Rickettsiaceae</taxon>
        <taxon>Rickettsieae</taxon>
        <taxon>Rickettsia</taxon>
        <taxon>spotted fever group</taxon>
    </lineage>
</organism>
<evidence type="ECO:0000313" key="5">
    <source>
        <dbReference type="EMBL" id="KJW01957.1"/>
    </source>
</evidence>
<feature type="domain" description="SHSP" evidence="4">
    <location>
        <begin position="68"/>
        <end position="175"/>
    </location>
</feature>
<gene>
    <name evidence="5" type="ORF">RAT170B_1733</name>
</gene>
<keyword evidence="6" id="KW-1185">Reference proteome</keyword>
<feature type="signal peptide" evidence="3">
    <location>
        <begin position="1"/>
        <end position="25"/>
    </location>
</feature>
<dbReference type="AlphaFoldDB" id="A0A0F3R788"/>
<dbReference type="InterPro" id="IPR008978">
    <property type="entry name" value="HSP20-like_chaperone"/>
</dbReference>
<dbReference type="PATRIC" id="fig|1268837.3.peg.994"/>
<dbReference type="CDD" id="cd06464">
    <property type="entry name" value="ACD_sHsps-like"/>
    <property type="match status" value="1"/>
</dbReference>
<comment type="similarity">
    <text evidence="1 2">Belongs to the small heat shock protein (HSP20) family.</text>
</comment>
<evidence type="ECO:0000256" key="1">
    <source>
        <dbReference type="PROSITE-ProRule" id="PRU00285"/>
    </source>
</evidence>
<evidence type="ECO:0000256" key="2">
    <source>
        <dbReference type="RuleBase" id="RU003616"/>
    </source>
</evidence>
<proteinExistence type="inferred from homology"/>
<accession>A0A0F3R788</accession>
<dbReference type="Gene3D" id="2.60.40.790">
    <property type="match status" value="1"/>
</dbReference>
<dbReference type="SUPFAM" id="SSF49764">
    <property type="entry name" value="HSP20-like chaperones"/>
    <property type="match status" value="1"/>
</dbReference>
<evidence type="ECO:0000259" key="4">
    <source>
        <dbReference type="PROSITE" id="PS01031"/>
    </source>
</evidence>
<feature type="chain" id="PRO_5002465658" evidence="3">
    <location>
        <begin position="26"/>
        <end position="175"/>
    </location>
</feature>
<evidence type="ECO:0000313" key="6">
    <source>
        <dbReference type="Proteomes" id="UP000033736"/>
    </source>
</evidence>
<dbReference type="Pfam" id="PF00011">
    <property type="entry name" value="HSP20"/>
    <property type="match status" value="1"/>
</dbReference>
<dbReference type="PROSITE" id="PS01031">
    <property type="entry name" value="SHSP"/>
    <property type="match status" value="1"/>
</dbReference>
<comment type="caution">
    <text evidence="5">The sequence shown here is derived from an EMBL/GenBank/DDBJ whole genome shotgun (WGS) entry which is preliminary data.</text>
</comment>